<dbReference type="PANTHER" id="PTHR10426">
    <property type="entry name" value="STRICTOSIDINE SYNTHASE-RELATED"/>
    <property type="match status" value="1"/>
</dbReference>
<keyword evidence="3" id="KW-0926">Vacuole</keyword>
<evidence type="ECO:0000313" key="7">
    <source>
        <dbReference type="Proteomes" id="UP000222542"/>
    </source>
</evidence>
<protein>
    <recommendedName>
        <fullName evidence="5">Strictosidine synthase conserved region domain-containing protein</fullName>
    </recommendedName>
</protein>
<evidence type="ECO:0000256" key="1">
    <source>
        <dbReference type="ARBA" id="ARBA00004116"/>
    </source>
</evidence>
<dbReference type="Gene3D" id="2.120.10.30">
    <property type="entry name" value="TolB, C-terminal domain"/>
    <property type="match status" value="2"/>
</dbReference>
<dbReference type="InterPro" id="IPR018119">
    <property type="entry name" value="Strictosidine_synth_cons-reg"/>
</dbReference>
<dbReference type="GO" id="GO:0005773">
    <property type="term" value="C:vacuole"/>
    <property type="evidence" value="ECO:0007669"/>
    <property type="project" value="UniProtKB-SubCell"/>
</dbReference>
<comment type="caution">
    <text evidence="6">The sequence shown here is derived from an EMBL/GenBank/DDBJ whole genome shotgun (WGS) entry which is preliminary data.</text>
</comment>
<keyword evidence="7" id="KW-1185">Reference proteome</keyword>
<dbReference type="Gramene" id="PHT89449">
    <property type="protein sequence ID" value="PHT89449"/>
    <property type="gene ID" value="T459_04562"/>
</dbReference>
<reference evidence="6 7" key="1">
    <citation type="journal article" date="2014" name="Nat. Genet.">
        <title>Genome sequence of the hot pepper provides insights into the evolution of pungency in Capsicum species.</title>
        <authorList>
            <person name="Kim S."/>
            <person name="Park M."/>
            <person name="Yeom S.I."/>
            <person name="Kim Y.M."/>
            <person name="Lee J.M."/>
            <person name="Lee H.A."/>
            <person name="Seo E."/>
            <person name="Choi J."/>
            <person name="Cheong K."/>
            <person name="Kim K.T."/>
            <person name="Jung K."/>
            <person name="Lee G.W."/>
            <person name="Oh S.K."/>
            <person name="Bae C."/>
            <person name="Kim S.B."/>
            <person name="Lee H.Y."/>
            <person name="Kim S.Y."/>
            <person name="Kim M.S."/>
            <person name="Kang B.C."/>
            <person name="Jo Y.D."/>
            <person name="Yang H.B."/>
            <person name="Jeong H.J."/>
            <person name="Kang W.H."/>
            <person name="Kwon J.K."/>
            <person name="Shin C."/>
            <person name="Lim J.Y."/>
            <person name="Park J.H."/>
            <person name="Huh J.H."/>
            <person name="Kim J.S."/>
            <person name="Kim B.D."/>
            <person name="Cohen O."/>
            <person name="Paran I."/>
            <person name="Suh M.C."/>
            <person name="Lee S.B."/>
            <person name="Kim Y.K."/>
            <person name="Shin Y."/>
            <person name="Noh S.J."/>
            <person name="Park J."/>
            <person name="Seo Y.S."/>
            <person name="Kwon S.Y."/>
            <person name="Kim H.A."/>
            <person name="Park J.M."/>
            <person name="Kim H.J."/>
            <person name="Choi S.B."/>
            <person name="Bosland P.W."/>
            <person name="Reeves G."/>
            <person name="Jo S.H."/>
            <person name="Lee B.W."/>
            <person name="Cho H.T."/>
            <person name="Choi H.S."/>
            <person name="Lee M.S."/>
            <person name="Yu Y."/>
            <person name="Do Choi Y."/>
            <person name="Park B.S."/>
            <person name="van Deynze A."/>
            <person name="Ashrafi H."/>
            <person name="Hill T."/>
            <person name="Kim W.T."/>
            <person name="Pai H.S."/>
            <person name="Ahn H.K."/>
            <person name="Yeam I."/>
            <person name="Giovannoni J.J."/>
            <person name="Rose J.K."/>
            <person name="Sorensen I."/>
            <person name="Lee S.J."/>
            <person name="Kim R.W."/>
            <person name="Choi I.Y."/>
            <person name="Choi B.S."/>
            <person name="Lim J.S."/>
            <person name="Lee Y.H."/>
            <person name="Choi D."/>
        </authorList>
    </citation>
    <scope>NUCLEOTIDE SEQUENCE [LARGE SCALE GENOMIC DNA]</scope>
    <source>
        <strain evidence="7">cv. CM334</strain>
    </source>
</reference>
<dbReference type="EMBL" id="AYRZ02000002">
    <property type="protein sequence ID" value="PHT89449.1"/>
    <property type="molecule type" value="Genomic_DNA"/>
</dbReference>
<gene>
    <name evidence="6" type="ORF">T459_04562</name>
</gene>
<dbReference type="AlphaFoldDB" id="A0A2G3A5C1"/>
<keyword evidence="4" id="KW-0325">Glycoprotein</keyword>
<dbReference type="InterPro" id="IPR011042">
    <property type="entry name" value="6-blade_b-propeller_TolB-like"/>
</dbReference>
<evidence type="ECO:0000256" key="2">
    <source>
        <dbReference type="ARBA" id="ARBA00009191"/>
    </source>
</evidence>
<accession>A0A2G3A5C1</accession>
<evidence type="ECO:0000259" key="5">
    <source>
        <dbReference type="Pfam" id="PF03088"/>
    </source>
</evidence>
<proteinExistence type="inferred from homology"/>
<evidence type="ECO:0000313" key="6">
    <source>
        <dbReference type="EMBL" id="PHT89449.1"/>
    </source>
</evidence>
<dbReference type="PANTHER" id="PTHR10426:SF67">
    <property type="entry name" value="PROTEIN STRICTOSIDINE SYNTHASE-LIKE 10-LIKE"/>
    <property type="match status" value="1"/>
</dbReference>
<organism evidence="6 7">
    <name type="scientific">Capsicum annuum</name>
    <name type="common">Capsicum pepper</name>
    <dbReference type="NCBI Taxonomy" id="4072"/>
    <lineage>
        <taxon>Eukaryota</taxon>
        <taxon>Viridiplantae</taxon>
        <taxon>Streptophyta</taxon>
        <taxon>Embryophyta</taxon>
        <taxon>Tracheophyta</taxon>
        <taxon>Spermatophyta</taxon>
        <taxon>Magnoliopsida</taxon>
        <taxon>eudicotyledons</taxon>
        <taxon>Gunneridae</taxon>
        <taxon>Pentapetalae</taxon>
        <taxon>asterids</taxon>
        <taxon>lamiids</taxon>
        <taxon>Solanales</taxon>
        <taxon>Solanaceae</taxon>
        <taxon>Solanoideae</taxon>
        <taxon>Capsiceae</taxon>
        <taxon>Capsicum</taxon>
    </lineage>
</organism>
<comment type="similarity">
    <text evidence="2">Belongs to the strictosidine synthase family.</text>
</comment>
<dbReference type="STRING" id="4072.A0A2G3A5C1"/>
<name>A0A2G3A5C1_CAPAN</name>
<dbReference type="Pfam" id="PF03088">
    <property type="entry name" value="Str_synth"/>
    <property type="match status" value="1"/>
</dbReference>
<feature type="domain" description="Strictosidine synthase conserved region" evidence="5">
    <location>
        <begin position="6"/>
        <end position="52"/>
    </location>
</feature>
<evidence type="ECO:0000256" key="4">
    <source>
        <dbReference type="ARBA" id="ARBA00023180"/>
    </source>
</evidence>
<dbReference type="Proteomes" id="UP000222542">
    <property type="component" value="Unassembled WGS sequence"/>
</dbReference>
<dbReference type="SUPFAM" id="SSF63829">
    <property type="entry name" value="Calcium-dependent phosphotriesterase"/>
    <property type="match status" value="1"/>
</dbReference>
<sequence>MCIPLRVREYDISTKAVTVFLRGLGFINGVALSKDKSIVVVDENSTGKILRWQAHVTAIKLRKDGQVLEVLEDVESKTLEFISEVEEKNDKLWIGSVMVPFVGFYGLS</sequence>
<evidence type="ECO:0000256" key="3">
    <source>
        <dbReference type="ARBA" id="ARBA00022554"/>
    </source>
</evidence>
<comment type="subcellular location">
    <subcellularLocation>
        <location evidence="1">Vacuole</location>
    </subcellularLocation>
</comment>
<reference evidence="6 7" key="2">
    <citation type="journal article" date="2017" name="Genome Biol.">
        <title>New reference genome sequences of hot pepper reveal the massive evolution of plant disease-resistance genes by retroduplication.</title>
        <authorList>
            <person name="Kim S."/>
            <person name="Park J."/>
            <person name="Yeom S.I."/>
            <person name="Kim Y.M."/>
            <person name="Seo E."/>
            <person name="Kim K.T."/>
            <person name="Kim M.S."/>
            <person name="Lee J.M."/>
            <person name="Cheong K."/>
            <person name="Shin H.S."/>
            <person name="Kim S.B."/>
            <person name="Han K."/>
            <person name="Lee J."/>
            <person name="Park M."/>
            <person name="Lee H.A."/>
            <person name="Lee H.Y."/>
            <person name="Lee Y."/>
            <person name="Oh S."/>
            <person name="Lee J.H."/>
            <person name="Choi E."/>
            <person name="Choi E."/>
            <person name="Lee S.E."/>
            <person name="Jeon J."/>
            <person name="Kim H."/>
            <person name="Choi G."/>
            <person name="Song H."/>
            <person name="Lee J."/>
            <person name="Lee S.C."/>
            <person name="Kwon J.K."/>
            <person name="Lee H.Y."/>
            <person name="Koo N."/>
            <person name="Hong Y."/>
            <person name="Kim R.W."/>
            <person name="Kang W.H."/>
            <person name="Huh J.H."/>
            <person name="Kang B.C."/>
            <person name="Yang T.J."/>
            <person name="Lee Y.H."/>
            <person name="Bennetzen J.L."/>
            <person name="Choi D."/>
        </authorList>
    </citation>
    <scope>NUCLEOTIDE SEQUENCE [LARGE SCALE GENOMIC DNA]</scope>
    <source>
        <strain evidence="7">cv. CM334</strain>
    </source>
</reference>